<dbReference type="Proteomes" id="UP001166585">
    <property type="component" value="Unassembled WGS sequence"/>
</dbReference>
<dbReference type="RefSeq" id="WP_213753843.1">
    <property type="nucleotide sequence ID" value="NZ_JAHCQH010000012.1"/>
</dbReference>
<evidence type="ECO:0000256" key="2">
    <source>
        <dbReference type="SAM" id="Phobius"/>
    </source>
</evidence>
<sequence>MPYAIREWGRHFQFAPSSTRDTQSAKWISRLEVLTRQGFPSSAAPQLYDVVRAVSEHVLASVQPDLFVAWNPYEVRVGVAYDLCRERGIPTATIERSPLPNTWHLDPHGYFAESILSRLAYSEIIPDEQSAKAHQRLSANFFEAVTLNELDRYRQEGASTAPSPSGRKRIVFLTTDDMTVGIHPTDHPDRKALLPGFLTSFDAARAVAEARPDMDVLLKIHPNALHLVDEQGYPGNVTIVEGPPATLLKSADVVVSMGGSLTNMAVGLGKPVVHLVRDAYHGKGIFFEIEKPDDLRGVIESALTADADDLARRRARFDALSGYILSSYVISHPAPIEGLRGIEQAVELLESCLGTTEKAKDTPPGEQPGAAEAESAELRPDPVSPEDVYAALATPSARTVFLDFDHTLFAGNTTEEYLRQARPAVLVSLILALVRGVLPWQKVFGTHWFRFRDYAAVVAVTLLMPWNLVRWRRNAPALFATRGTHELAEALKVVPAERTVIVSFGFDMLIEPLLKGSHWESCRRACVPFRLHPSLFGLLRQGKARLVDGLFPPRVIATAALVTDSEDDRDLLDRVKIPLLVEPVGEKSAAEESLYLPMRYTTLAKYPASHVMRQIFTVELPILALATLPFSGSPWLWLGALLALYVSMLAVYEIGYYENDQSAATREEKPTLTPQAGRFRHFPLARHAWSWAVPLGLVGSLLASLHVTGDVFDPIRFGWLATFWLVTLLGTRLAFYVYNRLPERRRIFVYPLLQAAKLFPFLFVLPSLLVGAALLLAQSVAMWMTYAVYRSGGNKLLVAQGPIRGVAFAMCVAAIFAVSPNAMSSAELTAAMLTVAWLLRSYWSGYISRPLSAFARCLKRRLVAGMQRPKGL</sequence>
<keyword evidence="2" id="KW-0472">Membrane</keyword>
<feature type="transmembrane region" description="Helical" evidence="2">
    <location>
        <begin position="688"/>
        <end position="707"/>
    </location>
</feature>
<keyword evidence="4" id="KW-1185">Reference proteome</keyword>
<dbReference type="EMBL" id="JAHCQH010000012">
    <property type="protein sequence ID" value="MBS9475984.1"/>
    <property type="molecule type" value="Genomic_DNA"/>
</dbReference>
<organism evidence="3 4">
    <name type="scientific">Ancylobacter radicis</name>
    <dbReference type="NCBI Taxonomy" id="2836179"/>
    <lineage>
        <taxon>Bacteria</taxon>
        <taxon>Pseudomonadati</taxon>
        <taxon>Pseudomonadota</taxon>
        <taxon>Alphaproteobacteria</taxon>
        <taxon>Hyphomicrobiales</taxon>
        <taxon>Xanthobacteraceae</taxon>
        <taxon>Ancylobacter</taxon>
    </lineage>
</organism>
<evidence type="ECO:0000256" key="1">
    <source>
        <dbReference type="SAM" id="MobiDB-lite"/>
    </source>
</evidence>
<comment type="caution">
    <text evidence="3">The sequence shown here is derived from an EMBL/GenBank/DDBJ whole genome shotgun (WGS) entry which is preliminary data.</text>
</comment>
<protein>
    <recommendedName>
        <fullName evidence="5">Capsular polysaccharide biosynthesis protein</fullName>
    </recommendedName>
</protein>
<evidence type="ECO:0008006" key="5">
    <source>
        <dbReference type="Google" id="ProtNLM"/>
    </source>
</evidence>
<feature type="transmembrane region" description="Helical" evidence="2">
    <location>
        <begin position="719"/>
        <end position="738"/>
    </location>
</feature>
<proteinExistence type="predicted"/>
<feature type="transmembrane region" description="Helical" evidence="2">
    <location>
        <begin position="806"/>
        <end position="839"/>
    </location>
</feature>
<feature type="region of interest" description="Disordered" evidence="1">
    <location>
        <begin position="356"/>
        <end position="382"/>
    </location>
</feature>
<accession>A0ABS5R2V7</accession>
<reference evidence="3" key="1">
    <citation type="submission" date="2021-05" db="EMBL/GenBank/DDBJ databases">
        <authorList>
            <person name="Sun Q."/>
            <person name="Inoue M."/>
        </authorList>
    </citation>
    <scope>NUCLEOTIDE SEQUENCE</scope>
    <source>
        <strain evidence="3">VKM B-3255</strain>
    </source>
</reference>
<feature type="transmembrane region" description="Helical" evidence="2">
    <location>
        <begin position="758"/>
        <end position="786"/>
    </location>
</feature>
<evidence type="ECO:0000313" key="3">
    <source>
        <dbReference type="EMBL" id="MBS9475984.1"/>
    </source>
</evidence>
<feature type="transmembrane region" description="Helical" evidence="2">
    <location>
        <begin position="636"/>
        <end position="657"/>
    </location>
</feature>
<evidence type="ECO:0000313" key="4">
    <source>
        <dbReference type="Proteomes" id="UP001166585"/>
    </source>
</evidence>
<name>A0ABS5R2V7_9HYPH</name>
<dbReference type="SUPFAM" id="SSF53756">
    <property type="entry name" value="UDP-Glycosyltransferase/glycogen phosphorylase"/>
    <property type="match status" value="1"/>
</dbReference>
<gene>
    <name evidence="3" type="ORF">KIP89_02570</name>
</gene>
<keyword evidence="2" id="KW-1133">Transmembrane helix</keyword>
<keyword evidence="2" id="KW-0812">Transmembrane</keyword>